<evidence type="ECO:0000313" key="2">
    <source>
        <dbReference type="EMBL" id="GJS86093.1"/>
    </source>
</evidence>
<accession>A0ABQ4ZB62</accession>
<dbReference type="CDD" id="cd00303">
    <property type="entry name" value="retropepsin_like"/>
    <property type="match status" value="1"/>
</dbReference>
<reference evidence="2" key="2">
    <citation type="submission" date="2022-01" db="EMBL/GenBank/DDBJ databases">
        <authorList>
            <person name="Yamashiro T."/>
            <person name="Shiraishi A."/>
            <person name="Satake H."/>
            <person name="Nakayama K."/>
        </authorList>
    </citation>
    <scope>NUCLEOTIDE SEQUENCE</scope>
</reference>
<gene>
    <name evidence="2" type="ORF">Tco_0752634</name>
</gene>
<dbReference type="Proteomes" id="UP001151760">
    <property type="component" value="Unassembled WGS sequence"/>
</dbReference>
<dbReference type="Pfam" id="PF08284">
    <property type="entry name" value="RVP_2"/>
    <property type="match status" value="1"/>
</dbReference>
<comment type="caution">
    <text evidence="2">The sequence shown here is derived from an EMBL/GenBank/DDBJ whole genome shotgun (WGS) entry which is preliminary data.</text>
</comment>
<name>A0ABQ4ZB62_9ASTR</name>
<evidence type="ECO:0000256" key="1">
    <source>
        <dbReference type="SAM" id="MobiDB-lite"/>
    </source>
</evidence>
<dbReference type="InterPro" id="IPR021109">
    <property type="entry name" value="Peptidase_aspartic_dom_sf"/>
</dbReference>
<dbReference type="SUPFAM" id="SSF50630">
    <property type="entry name" value="Acid proteases"/>
    <property type="match status" value="1"/>
</dbReference>
<proteinExistence type="predicted"/>
<feature type="compositionally biased region" description="Basic and acidic residues" evidence="1">
    <location>
        <begin position="643"/>
        <end position="663"/>
    </location>
</feature>
<feature type="region of interest" description="Disordered" evidence="1">
    <location>
        <begin position="703"/>
        <end position="727"/>
    </location>
</feature>
<reference evidence="2" key="1">
    <citation type="journal article" date="2022" name="Int. J. Mol. Sci.">
        <title>Draft Genome of Tanacetum Coccineum: Genomic Comparison of Closely Related Tanacetum-Family Plants.</title>
        <authorList>
            <person name="Yamashiro T."/>
            <person name="Shiraishi A."/>
            <person name="Nakayama K."/>
            <person name="Satake H."/>
        </authorList>
    </citation>
    <scope>NUCLEOTIDE SEQUENCE</scope>
</reference>
<protein>
    <submittedName>
        <fullName evidence="2">Retrovirus-related pol polyprotein from transposon TNT 1-94</fullName>
    </submittedName>
</protein>
<dbReference type="Gene3D" id="4.10.60.10">
    <property type="entry name" value="Zinc finger, CCHC-type"/>
    <property type="match status" value="1"/>
</dbReference>
<dbReference type="SUPFAM" id="SSF57756">
    <property type="entry name" value="Retrovirus zinc finger-like domains"/>
    <property type="match status" value="1"/>
</dbReference>
<dbReference type="Gene3D" id="2.40.70.10">
    <property type="entry name" value="Acid Proteases"/>
    <property type="match status" value="1"/>
</dbReference>
<feature type="region of interest" description="Disordered" evidence="1">
    <location>
        <begin position="522"/>
        <end position="548"/>
    </location>
</feature>
<dbReference type="PANTHER" id="PTHR33067:SF9">
    <property type="entry name" value="RNA-DIRECTED DNA POLYMERASE"/>
    <property type="match status" value="1"/>
</dbReference>
<sequence>MTELTLEDSLSMFMDKIAKRIDENTNLIKELQASTDFVLRNQKASIKALEIQVKQMSVILHEKLSGNFQSLIEIKPRVNDEMISTYVETDKPSIRRIDASQYAISNLRNRNLFSDSKKTTLPSPTLPRKEKDPGSFTLPYFIKNICYKALANLGASISVMPYSTYTTLGLGDLIPTKLIIELADRTVKRTKGIVKNVQVCIDKFTFLVDFIILDIPENFKTPLILGRPFLSTAHAIINVFKAKITLSIRTDKILFKSNKPTSNIIKRVYALDLLERRKLSLETRIMSDELRKNKSQDPNFKDFIELNDPNEPMEHRRNQVKVFVPTIDEGEGMDESIIEDIETNNKTFNGKETVIPPTSVEEKAQRRVELNARSTLLMALPNEHQLKFNSYKDAKTLMQAIENRFGGNTATKKTQKNLLKQQYENFDASNIKVIKQTYKRLQKLIIQLEMHGEVIPQEDISQKFLRSLSQEWTMHTIVWKNKPEIETLSLDDLFNNLKAYELEVNGTSSSTTNSHNVAVLSSSSTNNATRAVNTSQGVNTASTQGATDSSTTIENLSNAMIYSFFAIQLSTLQLDNEDLQQINLDDLEEMDLRWNISMLTMRARRFLRNTGRKLDMANKERIRFDKSKVECFNWHKRGHFARECRAPRNQDSRNKEPTRRTSDQAEEGPTKFALMAYSSTSSTSFTNSESVSESVVEKLTVETNELETSRKENGAPIINDLVSDSDE</sequence>
<dbReference type="InterPro" id="IPR036875">
    <property type="entry name" value="Znf_CCHC_sf"/>
</dbReference>
<dbReference type="EMBL" id="BQNB010011098">
    <property type="protein sequence ID" value="GJS86093.1"/>
    <property type="molecule type" value="Genomic_DNA"/>
</dbReference>
<feature type="region of interest" description="Disordered" evidence="1">
    <location>
        <begin position="643"/>
        <end position="670"/>
    </location>
</feature>
<dbReference type="PANTHER" id="PTHR33067">
    <property type="entry name" value="RNA-DIRECTED DNA POLYMERASE-RELATED"/>
    <property type="match status" value="1"/>
</dbReference>
<evidence type="ECO:0000313" key="3">
    <source>
        <dbReference type="Proteomes" id="UP001151760"/>
    </source>
</evidence>
<organism evidence="2 3">
    <name type="scientific">Tanacetum coccineum</name>
    <dbReference type="NCBI Taxonomy" id="301880"/>
    <lineage>
        <taxon>Eukaryota</taxon>
        <taxon>Viridiplantae</taxon>
        <taxon>Streptophyta</taxon>
        <taxon>Embryophyta</taxon>
        <taxon>Tracheophyta</taxon>
        <taxon>Spermatophyta</taxon>
        <taxon>Magnoliopsida</taxon>
        <taxon>eudicotyledons</taxon>
        <taxon>Gunneridae</taxon>
        <taxon>Pentapetalae</taxon>
        <taxon>asterids</taxon>
        <taxon>campanulids</taxon>
        <taxon>Asterales</taxon>
        <taxon>Asteraceae</taxon>
        <taxon>Asteroideae</taxon>
        <taxon>Anthemideae</taxon>
        <taxon>Anthemidinae</taxon>
        <taxon>Tanacetum</taxon>
    </lineage>
</organism>
<keyword evidence="3" id="KW-1185">Reference proteome</keyword>
<dbReference type="Pfam" id="PF14223">
    <property type="entry name" value="Retrotran_gag_2"/>
    <property type="match status" value="1"/>
</dbReference>